<sequence length="501" mass="54276">MELQSTLVVIMILYFSGILFWGFYQGKKVKSGADFSIAGRKLPGWVAALSERATGESSWALLGLPGAAYATGLLEVWTAIGCVMGILVAWIFLAGRLRDEAARYQAVTFTDFLAKRHGEVGKWIRISGSLTIVFFFFFYVGAQFIGGGKTLNNLFGMDQDWAMLLIVLLVIPYTIYGGFRSVTYTDVIQAILMIVTLIVAPIAGIFYLRSHKQEELFASSMSEALEKAGSTYSSLTEGLDTSALQPLLGDGANLASGLATGIVIAGAFSWFFGYLGGQPQLTTRFMAIKSKKDARIARNIGVIWTVIAYTGALCVGYIGLAIFGPQGLTDQETVMPSVLTTVFPPIISGILITGVLAAIISTANSLLILSATEFSENLMPRSANSNNGNLRSSRLITGIMSLIALAVAYWSPSDLIYTIVSFVWAGIGSTFSVVILLTLFWKRYHGKAALWTIIIGVIFTLVWMGSGWDQVITSRLMTFIVALAVGISTTFLIQKKQTNNE</sequence>
<feature type="transmembrane region" description="Helical" evidence="14">
    <location>
        <begin position="448"/>
        <end position="466"/>
    </location>
</feature>
<dbReference type="OrthoDB" id="9814523at2"/>
<evidence type="ECO:0000256" key="8">
    <source>
        <dbReference type="ARBA" id="ARBA00023053"/>
    </source>
</evidence>
<keyword evidence="7 14" id="KW-1133">Transmembrane helix</keyword>
<proteinExistence type="inferred from homology"/>
<dbReference type="RefSeq" id="WP_104811963.1">
    <property type="nucleotide sequence ID" value="NZ_MQUB01000001.1"/>
</dbReference>
<dbReference type="GO" id="GO:0005886">
    <property type="term" value="C:plasma membrane"/>
    <property type="evidence" value="ECO:0007669"/>
    <property type="project" value="UniProtKB-SubCell"/>
</dbReference>
<comment type="subcellular location">
    <subcellularLocation>
        <location evidence="1 14">Cell membrane</location>
        <topology evidence="1 14">Multi-pass membrane protein</topology>
    </subcellularLocation>
</comment>
<evidence type="ECO:0000256" key="6">
    <source>
        <dbReference type="ARBA" id="ARBA00022847"/>
    </source>
</evidence>
<organism evidence="15 16">
    <name type="scientific">Aureitalea marina</name>
    <dbReference type="NCBI Taxonomy" id="930804"/>
    <lineage>
        <taxon>Bacteria</taxon>
        <taxon>Pseudomonadati</taxon>
        <taxon>Bacteroidota</taxon>
        <taxon>Flavobacteriia</taxon>
        <taxon>Flavobacteriales</taxon>
        <taxon>Flavobacteriaceae</taxon>
        <taxon>Aureitalea</taxon>
    </lineage>
</organism>
<evidence type="ECO:0000256" key="7">
    <source>
        <dbReference type="ARBA" id="ARBA00022989"/>
    </source>
</evidence>
<dbReference type="PROSITE" id="PS50283">
    <property type="entry name" value="NA_SOLUT_SYMP_3"/>
    <property type="match status" value="1"/>
</dbReference>
<keyword evidence="11 14" id="KW-0739">Sodium transport</keyword>
<gene>
    <name evidence="15" type="ORF">BST85_03330</name>
</gene>
<feature type="transmembrane region" description="Helical" evidence="14">
    <location>
        <begin position="392"/>
        <end position="410"/>
    </location>
</feature>
<dbReference type="EMBL" id="MQUB01000001">
    <property type="protein sequence ID" value="PQB04040.1"/>
    <property type="molecule type" value="Genomic_DNA"/>
</dbReference>
<name>A0A2S7KN76_9FLAO</name>
<feature type="transmembrane region" description="Helical" evidence="14">
    <location>
        <begin position="343"/>
        <end position="371"/>
    </location>
</feature>
<dbReference type="Proteomes" id="UP000239800">
    <property type="component" value="Unassembled WGS sequence"/>
</dbReference>
<dbReference type="InterPro" id="IPR050277">
    <property type="entry name" value="Sodium:Solute_Symporter"/>
</dbReference>
<feature type="transmembrane region" description="Helical" evidence="14">
    <location>
        <begin position="472"/>
        <end position="493"/>
    </location>
</feature>
<dbReference type="GO" id="GO:0031402">
    <property type="term" value="F:sodium ion binding"/>
    <property type="evidence" value="ECO:0007669"/>
    <property type="project" value="UniProtKB-UniRule"/>
</dbReference>
<dbReference type="AlphaFoldDB" id="A0A2S7KN76"/>
<comment type="caution">
    <text evidence="15">The sequence shown here is derived from an EMBL/GenBank/DDBJ whole genome shotgun (WGS) entry which is preliminary data.</text>
</comment>
<protein>
    <recommendedName>
        <fullName evidence="14">Sodium/proline symporter</fullName>
    </recommendedName>
    <alternativeName>
        <fullName evidence="14">Proline permease</fullName>
    </alternativeName>
</protein>
<dbReference type="GO" id="GO:0015824">
    <property type="term" value="P:proline transport"/>
    <property type="evidence" value="ECO:0007669"/>
    <property type="project" value="UniProtKB-UniRule"/>
</dbReference>
<dbReference type="GO" id="GO:0005298">
    <property type="term" value="F:proline:sodium symporter activity"/>
    <property type="evidence" value="ECO:0007669"/>
    <property type="project" value="UniProtKB-UniRule"/>
</dbReference>
<keyword evidence="14" id="KW-0029">Amino-acid transport</keyword>
<feature type="transmembrane region" description="Helical" evidence="14">
    <location>
        <begin position="123"/>
        <end position="141"/>
    </location>
</feature>
<dbReference type="Pfam" id="PF00474">
    <property type="entry name" value="SSF"/>
    <property type="match status" value="1"/>
</dbReference>
<keyword evidence="16" id="KW-1185">Reference proteome</keyword>
<dbReference type="PANTHER" id="PTHR48086:SF3">
    <property type="entry name" value="SODIUM_PROLINE SYMPORTER"/>
    <property type="match status" value="1"/>
</dbReference>
<evidence type="ECO:0000256" key="1">
    <source>
        <dbReference type="ARBA" id="ARBA00004651"/>
    </source>
</evidence>
<evidence type="ECO:0000256" key="14">
    <source>
        <dbReference type="RuleBase" id="RU366012"/>
    </source>
</evidence>
<evidence type="ECO:0000313" key="15">
    <source>
        <dbReference type="EMBL" id="PQB04040.1"/>
    </source>
</evidence>
<feature type="transmembrane region" description="Helical" evidence="14">
    <location>
        <begin position="254"/>
        <end position="275"/>
    </location>
</feature>
<feature type="transmembrane region" description="Helical" evidence="14">
    <location>
        <begin position="296"/>
        <end position="323"/>
    </location>
</feature>
<reference evidence="15 16" key="1">
    <citation type="submission" date="2016-11" db="EMBL/GenBank/DDBJ databases">
        <title>Trade-off between light-utilization and light-protection in marine flavobacteria.</title>
        <authorList>
            <person name="Kumagai Y."/>
        </authorList>
    </citation>
    <scope>NUCLEOTIDE SEQUENCE [LARGE SCALE GENOMIC DNA]</scope>
    <source>
        <strain evidence="15 16">NBRC 107741</strain>
    </source>
</reference>
<evidence type="ECO:0000256" key="3">
    <source>
        <dbReference type="ARBA" id="ARBA00022448"/>
    </source>
</evidence>
<evidence type="ECO:0000256" key="5">
    <source>
        <dbReference type="ARBA" id="ARBA00022692"/>
    </source>
</evidence>
<evidence type="ECO:0000256" key="4">
    <source>
        <dbReference type="ARBA" id="ARBA00022475"/>
    </source>
</evidence>
<dbReference type="InterPro" id="IPR011851">
    <property type="entry name" value="Na/Pro_symporter"/>
</dbReference>
<comment type="function">
    <text evidence="14">Catalyzes the sodium-dependent uptake of extracellular L-proline.</text>
</comment>
<dbReference type="InterPro" id="IPR038377">
    <property type="entry name" value="Na/Glc_symporter_sf"/>
</dbReference>
<accession>A0A2S7KN76</accession>
<keyword evidence="3 14" id="KW-0813">Transport</keyword>
<evidence type="ECO:0000256" key="12">
    <source>
        <dbReference type="ARBA" id="ARBA00033708"/>
    </source>
</evidence>
<comment type="similarity">
    <text evidence="2 13">Belongs to the sodium:solute symporter (SSF) (TC 2.A.21) family.</text>
</comment>
<evidence type="ECO:0000256" key="10">
    <source>
        <dbReference type="ARBA" id="ARBA00023136"/>
    </source>
</evidence>
<feature type="transmembrane region" description="Helical" evidence="14">
    <location>
        <begin position="7"/>
        <end position="24"/>
    </location>
</feature>
<feature type="transmembrane region" description="Helical" evidence="14">
    <location>
        <begin position="416"/>
        <end position="441"/>
    </location>
</feature>
<dbReference type="PANTHER" id="PTHR48086">
    <property type="entry name" value="SODIUM/PROLINE SYMPORTER-RELATED"/>
    <property type="match status" value="1"/>
</dbReference>
<keyword evidence="5 14" id="KW-0812">Transmembrane</keyword>
<dbReference type="InterPro" id="IPR001734">
    <property type="entry name" value="Na/solute_symporter"/>
</dbReference>
<dbReference type="NCBIfam" id="TIGR00813">
    <property type="entry name" value="sss"/>
    <property type="match status" value="1"/>
</dbReference>
<feature type="transmembrane region" description="Helical" evidence="14">
    <location>
        <begin position="191"/>
        <end position="208"/>
    </location>
</feature>
<feature type="transmembrane region" description="Helical" evidence="14">
    <location>
        <begin position="67"/>
        <end position="93"/>
    </location>
</feature>
<keyword evidence="6 14" id="KW-0769">Symport</keyword>
<dbReference type="CDD" id="cd11475">
    <property type="entry name" value="SLC5sbd_PutP"/>
    <property type="match status" value="1"/>
</dbReference>
<dbReference type="Gene3D" id="1.20.1730.10">
    <property type="entry name" value="Sodium/glucose cotransporter"/>
    <property type="match status" value="1"/>
</dbReference>
<evidence type="ECO:0000256" key="11">
    <source>
        <dbReference type="ARBA" id="ARBA00023201"/>
    </source>
</evidence>
<evidence type="ECO:0000256" key="2">
    <source>
        <dbReference type="ARBA" id="ARBA00006434"/>
    </source>
</evidence>
<keyword evidence="8 14" id="KW-0915">Sodium</keyword>
<keyword evidence="4 14" id="KW-1003">Cell membrane</keyword>
<evidence type="ECO:0000256" key="13">
    <source>
        <dbReference type="RuleBase" id="RU362091"/>
    </source>
</evidence>
<evidence type="ECO:0000313" key="16">
    <source>
        <dbReference type="Proteomes" id="UP000239800"/>
    </source>
</evidence>
<evidence type="ECO:0000256" key="9">
    <source>
        <dbReference type="ARBA" id="ARBA00023065"/>
    </source>
</evidence>
<feature type="transmembrane region" description="Helical" evidence="14">
    <location>
        <begin position="161"/>
        <end position="179"/>
    </location>
</feature>
<keyword evidence="10 14" id="KW-0472">Membrane</keyword>
<keyword evidence="9 14" id="KW-0406">Ion transport</keyword>
<comment type="catalytic activity">
    <reaction evidence="12">
        <text>L-proline(in) + Na(+)(in) = L-proline(out) + Na(+)(out)</text>
        <dbReference type="Rhea" id="RHEA:28967"/>
        <dbReference type="ChEBI" id="CHEBI:29101"/>
        <dbReference type="ChEBI" id="CHEBI:60039"/>
    </reaction>
</comment>